<dbReference type="InterPro" id="IPR004827">
    <property type="entry name" value="bZIP"/>
</dbReference>
<evidence type="ECO:0000313" key="10">
    <source>
        <dbReference type="EMBL" id="KAG8201374.1"/>
    </source>
</evidence>
<keyword evidence="11" id="KW-1185">Reference proteome</keyword>
<evidence type="ECO:0000256" key="4">
    <source>
        <dbReference type="ARBA" id="ARBA00023163"/>
    </source>
</evidence>
<proteinExistence type="predicted"/>
<evidence type="ECO:0000313" key="11">
    <source>
        <dbReference type="Proteomes" id="UP000827092"/>
    </source>
</evidence>
<keyword evidence="8" id="KW-0732">Signal</keyword>
<dbReference type="PANTHER" id="PTHR24411">
    <property type="entry name" value="NUCLEAR FACTOR ERYTHROID 2-RELATED FACTOR"/>
    <property type="match status" value="1"/>
</dbReference>
<name>A0AAV6VX81_9ARAC</name>
<dbReference type="AlphaFoldDB" id="A0AAV6VX81"/>
<evidence type="ECO:0000259" key="9">
    <source>
        <dbReference type="PROSITE" id="PS50217"/>
    </source>
</evidence>
<feature type="coiled-coil region" evidence="6">
    <location>
        <begin position="673"/>
        <end position="700"/>
    </location>
</feature>
<dbReference type="Gene3D" id="1.10.880.10">
    <property type="entry name" value="Transcription factor, Skn-1-like, DNA-binding domain"/>
    <property type="match status" value="1"/>
</dbReference>
<dbReference type="InterPro" id="IPR004826">
    <property type="entry name" value="bZIP_Maf"/>
</dbReference>
<accession>A0AAV6VX81</accession>
<sequence>MFNLKFNNDLLFLLLLLAHLRLEPDTDLFYNRWNQDYEIRSVPLGNSAAFTRISVHSSIQAGIRYPHPKARIEPDEETSLFSRLHILDTLRSRRPSLIACIADSGGNQAANGEGPDSPASEFECEERDTTLRFDGHELTAEDMDLIEILWKQDIDLGVSREAYDSRQSVEVEKLIEIEKLVKKEKDIYNDLEIPKEEPSQVPELPSGHNYTIDSETGEYVFDEFESINENDIFNDQLHKNDSKFLVNNMPNENDTLLSEDSYLPFDSDVLDDFCDLSEVFSPNQLSHILSDDISSESDYLSQIENLGNQLEDFENLDGIDSTTGDGIYPNIEDCWPDATTMLPLLALGNNQAPLAPLSPHSINSYTNLNGNNNLPSPSRSNERYIGLLQNVSMDVPSTEEDFQPTSISSTIGPSSIGCAVAESMATLTNDTDPLPTSSIINTAYNSDFPDLMYSNHTVAVPHNELLISDLLLEEDLHFVSLTSNVNEEKHNEDHMDTSSDSVSLTSGQLPSVSDYESESRNFSDTPFQQVNCSDNQFYPLKNYYSDSSENCTSGKLSFSKKFDYSIPKHSSMSGSNLMHHNHSYHLPFNADEPNYKPAIKDKLKYSLDEDACNKDEKRAKELKLPISICDIINLAIDEYNERLSKYELTDAQLTLIRDIRRRGKNKVAAQNCRKRKMDQISSLQQDLGFLQREKMQLKSKQNHLLHEKLRFEDKYAQLYDLVLQTSNSKPPNPPGSIPMLRNNRMTLQTNSESFVEDDSDVNRGVRTRRKFKK</sequence>
<dbReference type="GO" id="GO:0000978">
    <property type="term" value="F:RNA polymerase II cis-regulatory region sequence-specific DNA binding"/>
    <property type="evidence" value="ECO:0007669"/>
    <property type="project" value="InterPro"/>
</dbReference>
<keyword evidence="2" id="KW-0238">DNA-binding</keyword>
<feature type="region of interest" description="Disordered" evidence="7">
    <location>
        <begin position="487"/>
        <end position="523"/>
    </location>
</feature>
<feature type="domain" description="BZIP" evidence="9">
    <location>
        <begin position="655"/>
        <end position="718"/>
    </location>
</feature>
<feature type="compositionally biased region" description="Polar residues" evidence="7">
    <location>
        <begin position="498"/>
        <end position="511"/>
    </location>
</feature>
<dbReference type="SUPFAM" id="SSF47454">
    <property type="entry name" value="A DNA-binding domain in eukaryotic transcription factors"/>
    <property type="match status" value="1"/>
</dbReference>
<reference evidence="10 11" key="1">
    <citation type="journal article" date="2022" name="Nat. Ecol. Evol.">
        <title>A masculinizing supergene underlies an exaggerated male reproductive morph in a spider.</title>
        <authorList>
            <person name="Hendrickx F."/>
            <person name="De Corte Z."/>
            <person name="Sonet G."/>
            <person name="Van Belleghem S.M."/>
            <person name="Kostlbacher S."/>
            <person name="Vangestel C."/>
        </authorList>
    </citation>
    <scope>NUCLEOTIDE SEQUENCE [LARGE SCALE GENOMIC DNA]</scope>
    <source>
        <strain evidence="10">W744_W776</strain>
    </source>
</reference>
<dbReference type="GO" id="GO:0000981">
    <property type="term" value="F:DNA-binding transcription factor activity, RNA polymerase II-specific"/>
    <property type="evidence" value="ECO:0007669"/>
    <property type="project" value="TreeGrafter"/>
</dbReference>
<keyword evidence="6" id="KW-0175">Coiled coil</keyword>
<feature type="signal peptide" evidence="8">
    <location>
        <begin position="1"/>
        <end position="22"/>
    </location>
</feature>
<evidence type="ECO:0000256" key="2">
    <source>
        <dbReference type="ARBA" id="ARBA00023125"/>
    </source>
</evidence>
<protein>
    <recommendedName>
        <fullName evidence="9">BZIP domain-containing protein</fullName>
    </recommendedName>
</protein>
<evidence type="ECO:0000256" key="7">
    <source>
        <dbReference type="SAM" id="MobiDB-lite"/>
    </source>
</evidence>
<evidence type="ECO:0000256" key="8">
    <source>
        <dbReference type="SAM" id="SignalP"/>
    </source>
</evidence>
<evidence type="ECO:0000256" key="1">
    <source>
        <dbReference type="ARBA" id="ARBA00023015"/>
    </source>
</evidence>
<dbReference type="GO" id="GO:0005634">
    <property type="term" value="C:nucleus"/>
    <property type="evidence" value="ECO:0007669"/>
    <property type="project" value="TreeGrafter"/>
</dbReference>
<dbReference type="InterPro" id="IPR047167">
    <property type="entry name" value="NFE2-like"/>
</dbReference>
<dbReference type="CDD" id="cd14698">
    <property type="entry name" value="bZIP_CNC"/>
    <property type="match status" value="1"/>
</dbReference>
<feature type="chain" id="PRO_5043775843" description="BZIP domain-containing protein" evidence="8">
    <location>
        <begin position="23"/>
        <end position="773"/>
    </location>
</feature>
<keyword evidence="1" id="KW-0805">Transcription regulation</keyword>
<dbReference type="PANTHER" id="PTHR24411:SF55">
    <property type="entry name" value="SEGMENTATION PROTEIN CAP'N'COLLAR"/>
    <property type="match status" value="1"/>
</dbReference>
<dbReference type="EMBL" id="JAFNEN010000006">
    <property type="protein sequence ID" value="KAG8201374.1"/>
    <property type="molecule type" value="Genomic_DNA"/>
</dbReference>
<dbReference type="Proteomes" id="UP000827092">
    <property type="component" value="Unassembled WGS sequence"/>
</dbReference>
<dbReference type="PROSITE" id="PS00036">
    <property type="entry name" value="BZIP_BASIC"/>
    <property type="match status" value="1"/>
</dbReference>
<comment type="caution">
    <text evidence="10">The sequence shown here is derived from an EMBL/GenBank/DDBJ whole genome shotgun (WGS) entry which is preliminary data.</text>
</comment>
<dbReference type="InterPro" id="IPR008917">
    <property type="entry name" value="TF_DNA-bd_sf"/>
</dbReference>
<dbReference type="PROSITE" id="PS50217">
    <property type="entry name" value="BZIP"/>
    <property type="match status" value="1"/>
</dbReference>
<feature type="compositionally biased region" description="Basic and acidic residues" evidence="7">
    <location>
        <begin position="487"/>
        <end position="497"/>
    </location>
</feature>
<keyword evidence="3" id="KW-0010">Activator</keyword>
<dbReference type="Pfam" id="PF03131">
    <property type="entry name" value="bZIP_Maf"/>
    <property type="match status" value="1"/>
</dbReference>
<evidence type="ECO:0000256" key="3">
    <source>
        <dbReference type="ARBA" id="ARBA00023159"/>
    </source>
</evidence>
<feature type="region of interest" description="Disordered" evidence="7">
    <location>
        <begin position="750"/>
        <end position="773"/>
    </location>
</feature>
<keyword evidence="4" id="KW-0804">Transcription</keyword>
<dbReference type="SMART" id="SM00338">
    <property type="entry name" value="BRLZ"/>
    <property type="match status" value="1"/>
</dbReference>
<dbReference type="SUPFAM" id="SSF57959">
    <property type="entry name" value="Leucine zipper domain"/>
    <property type="match status" value="1"/>
</dbReference>
<keyword evidence="5" id="KW-0539">Nucleus</keyword>
<gene>
    <name evidence="10" type="ORF">JTE90_016850</name>
</gene>
<evidence type="ECO:0000256" key="5">
    <source>
        <dbReference type="ARBA" id="ARBA00023242"/>
    </source>
</evidence>
<evidence type="ECO:0000256" key="6">
    <source>
        <dbReference type="SAM" id="Coils"/>
    </source>
</evidence>
<organism evidence="10 11">
    <name type="scientific">Oedothorax gibbosus</name>
    <dbReference type="NCBI Taxonomy" id="931172"/>
    <lineage>
        <taxon>Eukaryota</taxon>
        <taxon>Metazoa</taxon>
        <taxon>Ecdysozoa</taxon>
        <taxon>Arthropoda</taxon>
        <taxon>Chelicerata</taxon>
        <taxon>Arachnida</taxon>
        <taxon>Araneae</taxon>
        <taxon>Araneomorphae</taxon>
        <taxon>Entelegynae</taxon>
        <taxon>Araneoidea</taxon>
        <taxon>Linyphiidae</taxon>
        <taxon>Erigoninae</taxon>
        <taxon>Oedothorax</taxon>
    </lineage>
</organism>
<dbReference type="InterPro" id="IPR046347">
    <property type="entry name" value="bZIP_sf"/>
</dbReference>